<accession>A0A2P2IUF2</accession>
<sequence length="87" mass="9946">MNGPLCASSIEVDRGWDLESQLQSWTKNRRNSCCMPILPCPFTHVHLYFDVCNYYVNPTLLFSPIFFGFLGCYASGRLCNIVDMTLI</sequence>
<dbReference type="AlphaFoldDB" id="A0A2P2IUF2"/>
<protein>
    <submittedName>
        <fullName evidence="1">Uncharacterized protein</fullName>
    </submittedName>
</protein>
<name>A0A2P2IUF2_RHIMU</name>
<proteinExistence type="predicted"/>
<organism evidence="1">
    <name type="scientific">Rhizophora mucronata</name>
    <name type="common">Asiatic mangrove</name>
    <dbReference type="NCBI Taxonomy" id="61149"/>
    <lineage>
        <taxon>Eukaryota</taxon>
        <taxon>Viridiplantae</taxon>
        <taxon>Streptophyta</taxon>
        <taxon>Embryophyta</taxon>
        <taxon>Tracheophyta</taxon>
        <taxon>Spermatophyta</taxon>
        <taxon>Magnoliopsida</taxon>
        <taxon>eudicotyledons</taxon>
        <taxon>Gunneridae</taxon>
        <taxon>Pentapetalae</taxon>
        <taxon>rosids</taxon>
        <taxon>fabids</taxon>
        <taxon>Malpighiales</taxon>
        <taxon>Rhizophoraceae</taxon>
        <taxon>Rhizophora</taxon>
    </lineage>
</organism>
<evidence type="ECO:0000313" key="1">
    <source>
        <dbReference type="EMBL" id="MBW84845.1"/>
    </source>
</evidence>
<reference evidence="1" key="1">
    <citation type="submission" date="2018-02" db="EMBL/GenBank/DDBJ databases">
        <title>Rhizophora mucronata_Transcriptome.</title>
        <authorList>
            <person name="Meera S.P."/>
            <person name="Sreeshan A."/>
            <person name="Augustine A."/>
        </authorList>
    </citation>
    <scope>NUCLEOTIDE SEQUENCE</scope>
    <source>
        <tissue evidence="1">Leaf</tissue>
    </source>
</reference>
<dbReference type="EMBL" id="GGEC01004362">
    <property type="protein sequence ID" value="MBW84845.1"/>
    <property type="molecule type" value="Transcribed_RNA"/>
</dbReference>